<evidence type="ECO:0000256" key="9">
    <source>
        <dbReference type="ARBA" id="ARBA00044145"/>
    </source>
</evidence>
<dbReference type="GO" id="GO:0051607">
    <property type="term" value="P:defense response to virus"/>
    <property type="evidence" value="ECO:0007669"/>
    <property type="project" value="UniProtKB-KW"/>
</dbReference>
<dbReference type="GO" id="GO:0046872">
    <property type="term" value="F:metal ion binding"/>
    <property type="evidence" value="ECO:0007669"/>
    <property type="project" value="UniProtKB-KW"/>
</dbReference>
<dbReference type="GO" id="GO:0016779">
    <property type="term" value="F:nucleotidyltransferase activity"/>
    <property type="evidence" value="ECO:0007669"/>
    <property type="project" value="UniProtKB-KW"/>
</dbReference>
<dbReference type="OrthoDB" id="1118920at2"/>
<evidence type="ECO:0000256" key="1">
    <source>
        <dbReference type="ARBA" id="ARBA00022679"/>
    </source>
</evidence>
<reference evidence="12 13" key="1">
    <citation type="journal article" date="2002" name="Int. J. Syst. Evol. Microbiol.">
        <title>Sphingopyxis witflariensis sp. nov., isolated from activated sludge.</title>
        <authorList>
            <person name="Kampfer P."/>
            <person name="Witzenberger R."/>
            <person name="Denner E.B."/>
            <person name="Busse H.J."/>
            <person name="Neef A."/>
        </authorList>
    </citation>
    <scope>NUCLEOTIDE SEQUENCE [LARGE SCALE GENOMIC DNA]</scope>
    <source>
        <strain evidence="12 13">DSM 14551</strain>
    </source>
</reference>
<keyword evidence="2" id="KW-0548">Nucleotidyltransferase</keyword>
<keyword evidence="4" id="KW-0547">Nucleotide-binding</keyword>
<dbReference type="EMBL" id="NISJ01000002">
    <property type="protein sequence ID" value="OWR00205.1"/>
    <property type="molecule type" value="Genomic_DNA"/>
</dbReference>
<keyword evidence="3" id="KW-0479">Metal-binding</keyword>
<name>A0A246K3M9_9SPHN</name>
<gene>
    <name evidence="12" type="ORF">CDQ91_05425</name>
</gene>
<evidence type="ECO:0000256" key="8">
    <source>
        <dbReference type="ARBA" id="ARBA00023118"/>
    </source>
</evidence>
<proteinExistence type="predicted"/>
<feature type="domain" description="Cyclic GMP-AMP synthase DncV-like nucleotidyltransferase" evidence="11">
    <location>
        <begin position="57"/>
        <end position="136"/>
    </location>
</feature>
<dbReference type="Pfam" id="PF21654">
    <property type="entry name" value="DncV-like_NTFase"/>
    <property type="match status" value="1"/>
</dbReference>
<keyword evidence="8" id="KW-0051">Antiviral defense</keyword>
<comment type="caution">
    <text evidence="12">The sequence shown here is derived from an EMBL/GenBank/DDBJ whole genome shotgun (WGS) entry which is preliminary data.</text>
</comment>
<comment type="catalytic activity">
    <reaction evidence="10">
        <text>GTP + ATP = 3',3'-cGAMP + 2 diphosphate</text>
        <dbReference type="Rhea" id="RHEA:35647"/>
        <dbReference type="ChEBI" id="CHEBI:30616"/>
        <dbReference type="ChEBI" id="CHEBI:33019"/>
        <dbReference type="ChEBI" id="CHEBI:37565"/>
        <dbReference type="ChEBI" id="CHEBI:71501"/>
    </reaction>
    <physiologicalReaction direction="left-to-right" evidence="10">
        <dbReference type="Rhea" id="RHEA:35648"/>
    </physiologicalReaction>
</comment>
<evidence type="ECO:0000313" key="13">
    <source>
        <dbReference type="Proteomes" id="UP000197097"/>
    </source>
</evidence>
<dbReference type="InterPro" id="IPR006116">
    <property type="entry name" value="NT_2-5OAS_ClassI-CCAase"/>
</dbReference>
<dbReference type="GO" id="GO:0009117">
    <property type="term" value="P:nucleotide metabolic process"/>
    <property type="evidence" value="ECO:0007669"/>
    <property type="project" value="UniProtKB-KW"/>
</dbReference>
<organism evidence="12 13">
    <name type="scientific">Sphingopyxis witflariensis</name>
    <dbReference type="NCBI Taxonomy" id="173675"/>
    <lineage>
        <taxon>Bacteria</taxon>
        <taxon>Pseudomonadati</taxon>
        <taxon>Pseudomonadota</taxon>
        <taxon>Alphaproteobacteria</taxon>
        <taxon>Sphingomonadales</taxon>
        <taxon>Sphingomonadaceae</taxon>
        <taxon>Sphingopyxis</taxon>
    </lineage>
</organism>
<keyword evidence="5" id="KW-0067">ATP-binding</keyword>
<keyword evidence="6" id="KW-0460">Magnesium</keyword>
<evidence type="ECO:0000259" key="11">
    <source>
        <dbReference type="Pfam" id="PF21654"/>
    </source>
</evidence>
<evidence type="ECO:0000256" key="10">
    <source>
        <dbReference type="ARBA" id="ARBA00048304"/>
    </source>
</evidence>
<dbReference type="Proteomes" id="UP000197097">
    <property type="component" value="Unassembled WGS sequence"/>
</dbReference>
<evidence type="ECO:0000256" key="5">
    <source>
        <dbReference type="ARBA" id="ARBA00022840"/>
    </source>
</evidence>
<keyword evidence="7" id="KW-0546">Nucleotide metabolism</keyword>
<dbReference type="InterPro" id="IPR048445">
    <property type="entry name" value="DncV-like_NTFase"/>
</dbReference>
<keyword evidence="13" id="KW-1185">Reference proteome</keyword>
<dbReference type="GO" id="GO:0005524">
    <property type="term" value="F:ATP binding"/>
    <property type="evidence" value="ECO:0007669"/>
    <property type="project" value="UniProtKB-KW"/>
</dbReference>
<keyword evidence="1" id="KW-0808">Transferase</keyword>
<dbReference type="AlphaFoldDB" id="A0A246K3M9"/>
<protein>
    <recommendedName>
        <fullName evidence="9">Cyclic GMP-AMP synthase</fullName>
    </recommendedName>
</protein>
<evidence type="ECO:0000256" key="3">
    <source>
        <dbReference type="ARBA" id="ARBA00022723"/>
    </source>
</evidence>
<accession>A0A246K3M9</accession>
<evidence type="ECO:0000256" key="2">
    <source>
        <dbReference type="ARBA" id="ARBA00022695"/>
    </source>
</evidence>
<evidence type="ECO:0000256" key="4">
    <source>
        <dbReference type="ARBA" id="ARBA00022741"/>
    </source>
</evidence>
<dbReference type="RefSeq" id="WP_088471695.1">
    <property type="nucleotide sequence ID" value="NZ_NISJ01000002.1"/>
</dbReference>
<sequence length="377" mass="41988">MIHGDVLRRFYDDLLSDVARKIQISPTAYKEAVRHFDVVAAYIHEELSGLAHLDPVIYPQGSFRMASTISAYDDREDYDIDLLLELHINQFASPEAVLETVAKALRKGQGRLQFQSLEVKKRCVTLWYANMHLDVTPAVLIPGRQARVIGIFDTHPDRPDHALANPEGFAQWFDKMVRPQVVMDTREVQASTVPVPQQKPAELKTTRLLTVQLLKRFRDIRCDARDYDRMPSVLLSKIAAEAPQGHGLLADLRAAASYMAPIVARSLDVPNPACPEDLLSDRWPKKVSSQLMLYEDLNDLVSKLDELLQEGTQVEKKQIIRSLFGENAAAEGYRRAGERASAKSREGTFAIAAGGGVAGTSASAKQVVAPTHRFYGD</sequence>
<evidence type="ECO:0000256" key="7">
    <source>
        <dbReference type="ARBA" id="ARBA00023080"/>
    </source>
</evidence>
<evidence type="ECO:0000256" key="6">
    <source>
        <dbReference type="ARBA" id="ARBA00022842"/>
    </source>
</evidence>
<evidence type="ECO:0000313" key="12">
    <source>
        <dbReference type="EMBL" id="OWR00205.1"/>
    </source>
</evidence>
<dbReference type="CDD" id="cd05400">
    <property type="entry name" value="NT_2-5OAS_ClassI-CCAase"/>
    <property type="match status" value="1"/>
</dbReference>